<organism evidence="4 5">
    <name type="scientific">Hyphodiscus hymeniophilus</name>
    <dbReference type="NCBI Taxonomy" id="353542"/>
    <lineage>
        <taxon>Eukaryota</taxon>
        <taxon>Fungi</taxon>
        <taxon>Dikarya</taxon>
        <taxon>Ascomycota</taxon>
        <taxon>Pezizomycotina</taxon>
        <taxon>Leotiomycetes</taxon>
        <taxon>Helotiales</taxon>
        <taxon>Hyphodiscaceae</taxon>
        <taxon>Hyphodiscus</taxon>
    </lineage>
</organism>
<dbReference type="GO" id="GO:0005739">
    <property type="term" value="C:mitochondrion"/>
    <property type="evidence" value="ECO:0007669"/>
    <property type="project" value="TreeGrafter"/>
</dbReference>
<accession>A0A9P6VHM2</accession>
<keyword evidence="1" id="KW-0210">Decarboxylase</keyword>
<dbReference type="OrthoDB" id="5973539at2759"/>
<dbReference type="GO" id="GO:0006646">
    <property type="term" value="P:phosphatidylethanolamine biosynthetic process"/>
    <property type="evidence" value="ECO:0007669"/>
    <property type="project" value="TreeGrafter"/>
</dbReference>
<dbReference type="Pfam" id="PF12588">
    <property type="entry name" value="PSDC"/>
    <property type="match status" value="1"/>
</dbReference>
<evidence type="ECO:0000313" key="5">
    <source>
        <dbReference type="Proteomes" id="UP000785200"/>
    </source>
</evidence>
<dbReference type="PANTHER" id="PTHR10067">
    <property type="entry name" value="PHOSPHATIDYLSERINE DECARBOXYLASE"/>
    <property type="match status" value="1"/>
</dbReference>
<evidence type="ECO:0000313" key="4">
    <source>
        <dbReference type="EMBL" id="KAG0648251.1"/>
    </source>
</evidence>
<evidence type="ECO:0000256" key="1">
    <source>
        <dbReference type="ARBA" id="ARBA00022793"/>
    </source>
</evidence>
<comment type="caution">
    <text evidence="4">The sequence shown here is derived from an EMBL/GenBank/DDBJ whole genome shotgun (WGS) entry which is preliminary data.</text>
</comment>
<name>A0A9P6VHM2_9HELO</name>
<evidence type="ECO:0000259" key="3">
    <source>
        <dbReference type="Pfam" id="PF12588"/>
    </source>
</evidence>
<dbReference type="GO" id="GO:0004609">
    <property type="term" value="F:phosphatidylserine decarboxylase activity"/>
    <property type="evidence" value="ECO:0007669"/>
    <property type="project" value="InterPro"/>
</dbReference>
<sequence>MVSKVFKGIPAPGSSLGHWLPEDRAIIQKWLAEKLKIYDQRSNDDEEVTRDPSIVAMQDYVNGHPPLKTLSKGMFIEIPPAYVNDPTGKPQVRDFDTMLGLVDMILKEGPSWYHIDTPKTAMGLIGFPINAILDWPMGTGQGYLFFMNAGVNNKWQDILNTWGANLKLETLESKKCLNQKDGWLSKDALDMLAAKGNNDKTHHSFQQLFECDPSKEYFGFSSWDAFFTRKFNPGIRPTAYPDDEPSVNSADALRVIVNACESAPLQFIQNVKLHDFYWIKNQPYSLANMLENDTLTDQFVGGSVYQAFLSALSYHCWHAPVSGKVVGIKLVPGNYYAENLGQGFTGPDGPDPNAPNNSQPFISAVAARGIIFIKADNPVIGLMAIVFVGMAEVSSCEFVVKEGDHITKGDLIGMFHFGGSSHCMVFRKETNIQPEYFVDLRPPWKDVSHNFAVRDALILLPPTEQ</sequence>
<dbReference type="Pfam" id="PF02666">
    <property type="entry name" value="PS_Dcarbxylase"/>
    <property type="match status" value="1"/>
</dbReference>
<dbReference type="AlphaFoldDB" id="A0A9P6VHM2"/>
<dbReference type="InterPro" id="IPR022237">
    <property type="entry name" value="PsiD-like"/>
</dbReference>
<evidence type="ECO:0000256" key="2">
    <source>
        <dbReference type="ARBA" id="ARBA00023239"/>
    </source>
</evidence>
<protein>
    <submittedName>
        <fullName evidence="4">Psilocybin biosynthesis decarboxylase</fullName>
    </submittedName>
</protein>
<gene>
    <name evidence="4" type="ORF">D0Z07_5496</name>
</gene>
<dbReference type="Proteomes" id="UP000785200">
    <property type="component" value="Unassembled WGS sequence"/>
</dbReference>
<dbReference type="PANTHER" id="PTHR10067:SF9">
    <property type="entry name" value="PHOSPHATIDYLSERINE DECARBOXYLASE FAMILY PROTEIN (AFU_ORTHOLOGUE AFUA_7G01730)"/>
    <property type="match status" value="1"/>
</dbReference>
<proteinExistence type="predicted"/>
<dbReference type="EMBL" id="VNKQ01000010">
    <property type="protein sequence ID" value="KAG0648251.1"/>
    <property type="molecule type" value="Genomic_DNA"/>
</dbReference>
<dbReference type="InterPro" id="IPR003817">
    <property type="entry name" value="PS_Dcarbxylase"/>
</dbReference>
<keyword evidence="2" id="KW-0456">Lyase</keyword>
<reference evidence="4" key="1">
    <citation type="submission" date="2019-07" db="EMBL/GenBank/DDBJ databases">
        <title>Hyphodiscus hymeniophilus genome sequencing and assembly.</title>
        <authorList>
            <person name="Kramer G."/>
            <person name="Nodwell J."/>
        </authorList>
    </citation>
    <scope>NUCLEOTIDE SEQUENCE</scope>
    <source>
        <strain evidence="4">ATCC 34498</strain>
    </source>
</reference>
<keyword evidence="5" id="KW-1185">Reference proteome</keyword>
<feature type="domain" description="L-tryptophan decarboxylase PsiD-like" evidence="3">
    <location>
        <begin position="52"/>
        <end position="191"/>
    </location>
</feature>